<dbReference type="Proteomes" id="UP000076532">
    <property type="component" value="Unassembled WGS sequence"/>
</dbReference>
<name>A0A165YLI1_9AGAM</name>
<organism evidence="1 2">
    <name type="scientific">Athelia psychrophila</name>
    <dbReference type="NCBI Taxonomy" id="1759441"/>
    <lineage>
        <taxon>Eukaryota</taxon>
        <taxon>Fungi</taxon>
        <taxon>Dikarya</taxon>
        <taxon>Basidiomycota</taxon>
        <taxon>Agaricomycotina</taxon>
        <taxon>Agaricomycetes</taxon>
        <taxon>Agaricomycetidae</taxon>
        <taxon>Atheliales</taxon>
        <taxon>Atheliaceae</taxon>
        <taxon>Athelia</taxon>
    </lineage>
</organism>
<evidence type="ECO:0000313" key="2">
    <source>
        <dbReference type="Proteomes" id="UP000076532"/>
    </source>
</evidence>
<protein>
    <submittedName>
        <fullName evidence="1">Uncharacterized protein</fullName>
    </submittedName>
</protein>
<dbReference type="AlphaFoldDB" id="A0A165YLI1"/>
<reference evidence="1 2" key="1">
    <citation type="journal article" date="2016" name="Mol. Biol. Evol.">
        <title>Comparative Genomics of Early-Diverging Mushroom-Forming Fungi Provides Insights into the Origins of Lignocellulose Decay Capabilities.</title>
        <authorList>
            <person name="Nagy L.G."/>
            <person name="Riley R."/>
            <person name="Tritt A."/>
            <person name="Adam C."/>
            <person name="Daum C."/>
            <person name="Floudas D."/>
            <person name="Sun H."/>
            <person name="Yadav J.S."/>
            <person name="Pangilinan J."/>
            <person name="Larsson K.H."/>
            <person name="Matsuura K."/>
            <person name="Barry K."/>
            <person name="Labutti K."/>
            <person name="Kuo R."/>
            <person name="Ohm R.A."/>
            <person name="Bhattacharya S.S."/>
            <person name="Shirouzu T."/>
            <person name="Yoshinaga Y."/>
            <person name="Martin F.M."/>
            <person name="Grigoriev I.V."/>
            <person name="Hibbett D.S."/>
        </authorList>
    </citation>
    <scope>NUCLEOTIDE SEQUENCE [LARGE SCALE GENOMIC DNA]</scope>
    <source>
        <strain evidence="1 2">CBS 109695</strain>
    </source>
</reference>
<dbReference type="EMBL" id="KV417694">
    <property type="protein sequence ID" value="KZP09688.1"/>
    <property type="molecule type" value="Genomic_DNA"/>
</dbReference>
<proteinExistence type="predicted"/>
<keyword evidence="2" id="KW-1185">Reference proteome</keyword>
<evidence type="ECO:0000313" key="1">
    <source>
        <dbReference type="EMBL" id="KZP09688.1"/>
    </source>
</evidence>
<gene>
    <name evidence="1" type="ORF">FIBSPDRAFT_873337</name>
</gene>
<accession>A0A165YLI1</accession>
<sequence length="74" mass="7952">MTNDACSDDATVGCVHYGRVLKSLAAPSFVARIIRPDATCTHHKLAEGHSIDNPAIEFKKLCIAANLPFLRVCG</sequence>